<organism evidence="4">
    <name type="scientific">Echinostoma caproni</name>
    <dbReference type="NCBI Taxonomy" id="27848"/>
    <lineage>
        <taxon>Eukaryota</taxon>
        <taxon>Metazoa</taxon>
        <taxon>Spiralia</taxon>
        <taxon>Lophotrochozoa</taxon>
        <taxon>Platyhelminthes</taxon>
        <taxon>Trematoda</taxon>
        <taxon>Digenea</taxon>
        <taxon>Plagiorchiida</taxon>
        <taxon>Echinostomata</taxon>
        <taxon>Echinostomatoidea</taxon>
        <taxon>Echinostomatidae</taxon>
        <taxon>Echinostoma</taxon>
    </lineage>
</organism>
<reference evidence="2 3" key="2">
    <citation type="submission" date="2018-11" db="EMBL/GenBank/DDBJ databases">
        <authorList>
            <consortium name="Pathogen Informatics"/>
        </authorList>
    </citation>
    <scope>NUCLEOTIDE SEQUENCE [LARGE SCALE GENOMIC DNA]</scope>
    <source>
        <strain evidence="2 3">Egypt</strain>
    </source>
</reference>
<sequence>MPKMGLLCVRKAKAARPGAPPKSNVHVLAPPKSGAGSTPQKTTGLTSASNRDILIERTDIQSTIERRELKGLRDDMTRQLKTIIDSLTNQATQRAKVTKLALLNCSSMKTLEASTYITLGRASIKNNFFNSVYALTQQATSWAITPGPE</sequence>
<feature type="region of interest" description="Disordered" evidence="1">
    <location>
        <begin position="13"/>
        <end position="49"/>
    </location>
</feature>
<evidence type="ECO:0000313" key="2">
    <source>
        <dbReference type="EMBL" id="VDP76456.1"/>
    </source>
</evidence>
<gene>
    <name evidence="2" type="ORF">ECPE_LOCUS5755</name>
</gene>
<keyword evidence="3" id="KW-1185">Reference proteome</keyword>
<evidence type="ECO:0000313" key="4">
    <source>
        <dbReference type="WBParaSite" id="ECPE_0000576801-mRNA-1"/>
    </source>
</evidence>
<name>A0A183AFM0_9TREM</name>
<evidence type="ECO:0000256" key="1">
    <source>
        <dbReference type="SAM" id="MobiDB-lite"/>
    </source>
</evidence>
<proteinExistence type="predicted"/>
<dbReference type="Proteomes" id="UP000272942">
    <property type="component" value="Unassembled WGS sequence"/>
</dbReference>
<dbReference type="EMBL" id="UZAN01042638">
    <property type="protein sequence ID" value="VDP76456.1"/>
    <property type="molecule type" value="Genomic_DNA"/>
</dbReference>
<protein>
    <submittedName>
        <fullName evidence="2 4">Uncharacterized protein</fullName>
    </submittedName>
</protein>
<reference evidence="4" key="1">
    <citation type="submission" date="2016-06" db="UniProtKB">
        <authorList>
            <consortium name="WormBaseParasite"/>
        </authorList>
    </citation>
    <scope>IDENTIFICATION</scope>
</reference>
<evidence type="ECO:0000313" key="3">
    <source>
        <dbReference type="Proteomes" id="UP000272942"/>
    </source>
</evidence>
<feature type="compositionally biased region" description="Polar residues" evidence="1">
    <location>
        <begin position="35"/>
        <end position="49"/>
    </location>
</feature>
<accession>A0A183AFM0</accession>
<dbReference type="WBParaSite" id="ECPE_0000576801-mRNA-1">
    <property type="protein sequence ID" value="ECPE_0000576801-mRNA-1"/>
    <property type="gene ID" value="ECPE_0000576801"/>
</dbReference>
<dbReference type="AlphaFoldDB" id="A0A183AFM0"/>